<feature type="active site" description="Tele-phosphohistidine intermediate" evidence="1">
    <location>
        <position position="9"/>
    </location>
</feature>
<dbReference type="Proteomes" id="UP000234778">
    <property type="component" value="Unassembled WGS sequence"/>
</dbReference>
<evidence type="ECO:0000256" key="2">
    <source>
        <dbReference type="PIRSR" id="PIRSR613078-2"/>
    </source>
</evidence>
<reference evidence="3 4" key="1">
    <citation type="submission" date="2017-12" db="EMBL/GenBank/DDBJ databases">
        <title>Phylogenetic diversity of female urinary microbiome.</title>
        <authorList>
            <person name="Thomas-White K."/>
            <person name="Wolfe A.J."/>
        </authorList>
    </citation>
    <scope>NUCLEOTIDE SEQUENCE [LARGE SCALE GENOMIC DNA]</scope>
    <source>
        <strain evidence="3 4">UMB0319</strain>
    </source>
</reference>
<evidence type="ECO:0000313" key="3">
    <source>
        <dbReference type="EMBL" id="PKY99690.1"/>
    </source>
</evidence>
<name>A0A2I1KVN2_9ACTO</name>
<evidence type="ECO:0000313" key="4">
    <source>
        <dbReference type="Proteomes" id="UP000234778"/>
    </source>
</evidence>
<dbReference type="CDD" id="cd07067">
    <property type="entry name" value="HP_PGM_like"/>
    <property type="match status" value="1"/>
</dbReference>
<dbReference type="InterPro" id="IPR013078">
    <property type="entry name" value="His_Pase_superF_clade-1"/>
</dbReference>
<gene>
    <name evidence="3" type="ORF">CYJ26_02075</name>
</gene>
<organism evidence="3 4">
    <name type="scientific">Actinomyces urogenitalis</name>
    <dbReference type="NCBI Taxonomy" id="103621"/>
    <lineage>
        <taxon>Bacteria</taxon>
        <taxon>Bacillati</taxon>
        <taxon>Actinomycetota</taxon>
        <taxon>Actinomycetes</taxon>
        <taxon>Actinomycetales</taxon>
        <taxon>Actinomycetaceae</taxon>
        <taxon>Actinomyces</taxon>
    </lineage>
</organism>
<accession>A0A2I1KVN2</accession>
<dbReference type="InterPro" id="IPR050275">
    <property type="entry name" value="PGM_Phosphatase"/>
</dbReference>
<feature type="active site" description="Proton donor/acceptor" evidence="1">
    <location>
        <position position="82"/>
    </location>
</feature>
<dbReference type="SMART" id="SM00855">
    <property type="entry name" value="PGAM"/>
    <property type="match status" value="1"/>
</dbReference>
<dbReference type="Gene3D" id="3.40.50.1240">
    <property type="entry name" value="Phosphoglycerate mutase-like"/>
    <property type="match status" value="1"/>
</dbReference>
<sequence>MSELILWRHGLTDYNVAGRVQGQVDICLNETGLAQARAAAPALAGLSPSRIVSSPLERAQSTAACLAALTGLPVESDEALVERSFGQWEGLARQEIQARWPDQYARWRAGEDPEGLDVETRAHTAQRVGRALERLAGQQKKAQSTQGTIGASTAEGAGAGTGAGRGPVVVVAHGAAITLGTTYLLGLDPGGWFGLRGLDNCHHAVLRSGSRTPGWTLVCWNAGGGQTAGAGGAAGSGEQGQGAIGAFLA</sequence>
<dbReference type="PANTHER" id="PTHR48100:SF62">
    <property type="entry name" value="GLUCOSYL-3-PHOSPHOGLYCERATE PHOSPHATASE"/>
    <property type="match status" value="1"/>
</dbReference>
<feature type="binding site" evidence="2">
    <location>
        <begin position="8"/>
        <end position="15"/>
    </location>
    <ligand>
        <name>substrate</name>
    </ligand>
</feature>
<proteinExistence type="predicted"/>
<dbReference type="Pfam" id="PF00300">
    <property type="entry name" value="His_Phos_1"/>
    <property type="match status" value="1"/>
</dbReference>
<dbReference type="RefSeq" id="WP_006549491.1">
    <property type="nucleotide sequence ID" value="NZ_JAHAIH010000001.1"/>
</dbReference>
<comment type="caution">
    <text evidence="3">The sequence shown here is derived from an EMBL/GenBank/DDBJ whole genome shotgun (WGS) entry which is preliminary data.</text>
</comment>
<evidence type="ECO:0000256" key="1">
    <source>
        <dbReference type="PIRSR" id="PIRSR613078-1"/>
    </source>
</evidence>
<dbReference type="EMBL" id="PKHA01000001">
    <property type="protein sequence ID" value="PKY99690.1"/>
    <property type="molecule type" value="Genomic_DNA"/>
</dbReference>
<feature type="binding site" evidence="2">
    <location>
        <position position="58"/>
    </location>
    <ligand>
        <name>substrate</name>
    </ligand>
</feature>
<protein>
    <submittedName>
        <fullName evidence="3">Histidine phosphatase family protein</fullName>
    </submittedName>
</protein>
<dbReference type="InterPro" id="IPR029033">
    <property type="entry name" value="His_PPase_superfam"/>
</dbReference>
<dbReference type="AlphaFoldDB" id="A0A2I1KVN2"/>
<dbReference type="GO" id="GO:0016791">
    <property type="term" value="F:phosphatase activity"/>
    <property type="evidence" value="ECO:0007669"/>
    <property type="project" value="TreeGrafter"/>
</dbReference>
<dbReference type="PANTHER" id="PTHR48100">
    <property type="entry name" value="BROAD-SPECIFICITY PHOSPHATASE YOR283W-RELATED"/>
    <property type="match status" value="1"/>
</dbReference>
<dbReference type="SUPFAM" id="SSF53254">
    <property type="entry name" value="Phosphoglycerate mutase-like"/>
    <property type="match status" value="1"/>
</dbReference>
<dbReference type="GeneID" id="81707733"/>
<dbReference type="GO" id="GO:0005737">
    <property type="term" value="C:cytoplasm"/>
    <property type="evidence" value="ECO:0007669"/>
    <property type="project" value="TreeGrafter"/>
</dbReference>